<protein>
    <submittedName>
        <fullName evidence="1">Uncharacterized protein</fullName>
    </submittedName>
</protein>
<reference evidence="1 2" key="1">
    <citation type="submission" date="2024-04" db="EMBL/GenBank/DDBJ databases">
        <authorList>
            <person name="Fracassetti M."/>
        </authorList>
    </citation>
    <scope>NUCLEOTIDE SEQUENCE [LARGE SCALE GENOMIC DNA]</scope>
</reference>
<name>A0AAV2GR68_9ROSI</name>
<evidence type="ECO:0000313" key="1">
    <source>
        <dbReference type="EMBL" id="CAL1412133.1"/>
    </source>
</evidence>
<gene>
    <name evidence="1" type="ORF">LTRI10_LOCUS51445</name>
</gene>
<evidence type="ECO:0000313" key="2">
    <source>
        <dbReference type="Proteomes" id="UP001497516"/>
    </source>
</evidence>
<dbReference type="AlphaFoldDB" id="A0AAV2GR68"/>
<accession>A0AAV2GR68</accession>
<keyword evidence="2" id="KW-1185">Reference proteome</keyword>
<dbReference type="Proteomes" id="UP001497516">
    <property type="component" value="Chromosome 9"/>
</dbReference>
<dbReference type="EMBL" id="OZ034822">
    <property type="protein sequence ID" value="CAL1412133.1"/>
    <property type="molecule type" value="Genomic_DNA"/>
</dbReference>
<organism evidence="1 2">
    <name type="scientific">Linum trigynum</name>
    <dbReference type="NCBI Taxonomy" id="586398"/>
    <lineage>
        <taxon>Eukaryota</taxon>
        <taxon>Viridiplantae</taxon>
        <taxon>Streptophyta</taxon>
        <taxon>Embryophyta</taxon>
        <taxon>Tracheophyta</taxon>
        <taxon>Spermatophyta</taxon>
        <taxon>Magnoliopsida</taxon>
        <taxon>eudicotyledons</taxon>
        <taxon>Gunneridae</taxon>
        <taxon>Pentapetalae</taxon>
        <taxon>rosids</taxon>
        <taxon>fabids</taxon>
        <taxon>Malpighiales</taxon>
        <taxon>Linaceae</taxon>
        <taxon>Linum</taxon>
    </lineage>
</organism>
<sequence length="177" mass="20351">MFSLFRCRAAMTEVLSHPRWRQILTMVEEIYYELCVEFYSTFSHIVPASKKIRPRVEFMLGGQPRMLSYDDFAQAMGLDPTHMTMTERQYSVDFDYQIVFHALSHSEHKSDEFTGSRTNAVKLKNELRILHTLLTHSVVPSSQSGHLMTNRGLVALYSMRSPTEPIHMGSLIATSFA</sequence>
<proteinExistence type="predicted"/>